<keyword evidence="9" id="KW-1185">Reference proteome</keyword>
<reference evidence="8 9" key="1">
    <citation type="journal article" date="2023" name="BMC Biol.">
        <title>The compact genome of the sponge Oopsacas minuta (Hexactinellida) is lacking key metazoan core genes.</title>
        <authorList>
            <person name="Santini S."/>
            <person name="Schenkelaars Q."/>
            <person name="Jourda C."/>
            <person name="Duchesne M."/>
            <person name="Belahbib H."/>
            <person name="Rocher C."/>
            <person name="Selva M."/>
            <person name="Riesgo A."/>
            <person name="Vervoort M."/>
            <person name="Leys S.P."/>
            <person name="Kodjabachian L."/>
            <person name="Le Bivic A."/>
            <person name="Borchiellini C."/>
            <person name="Claverie J.M."/>
            <person name="Renard E."/>
        </authorList>
    </citation>
    <scope>NUCLEOTIDE SEQUENCE [LARGE SCALE GENOMIC DNA]</scope>
    <source>
        <strain evidence="8">SPO-2</strain>
    </source>
</reference>
<feature type="transmembrane region" description="Helical" evidence="6">
    <location>
        <begin position="281"/>
        <end position="304"/>
    </location>
</feature>
<comment type="subcellular location">
    <subcellularLocation>
        <location evidence="1">Membrane</location>
        <topology evidence="1">Multi-pass membrane protein</topology>
    </subcellularLocation>
</comment>
<evidence type="ECO:0000256" key="5">
    <source>
        <dbReference type="ARBA" id="ARBA00038039"/>
    </source>
</evidence>
<comment type="similarity">
    <text evidence="5">Belongs to the laat-1 family.</text>
</comment>
<proteinExistence type="inferred from homology"/>
<feature type="transmembrane region" description="Helical" evidence="6">
    <location>
        <begin position="93"/>
        <end position="114"/>
    </location>
</feature>
<feature type="transmembrane region" description="Helical" evidence="6">
    <location>
        <begin position="212"/>
        <end position="228"/>
    </location>
</feature>
<evidence type="ECO:0000256" key="1">
    <source>
        <dbReference type="ARBA" id="ARBA00004141"/>
    </source>
</evidence>
<dbReference type="GO" id="GO:0098852">
    <property type="term" value="C:lytic vacuole membrane"/>
    <property type="evidence" value="ECO:0007669"/>
    <property type="project" value="UniProtKB-ARBA"/>
</dbReference>
<evidence type="ECO:0000256" key="4">
    <source>
        <dbReference type="ARBA" id="ARBA00023136"/>
    </source>
</evidence>
<evidence type="ECO:0000256" key="6">
    <source>
        <dbReference type="SAM" id="Phobius"/>
    </source>
</evidence>
<feature type="transmembrane region" description="Helical" evidence="6">
    <location>
        <begin position="161"/>
        <end position="182"/>
    </location>
</feature>
<keyword evidence="2 6" id="KW-0812">Transmembrane</keyword>
<keyword evidence="7" id="KW-0732">Signal</keyword>
<evidence type="ECO:0000256" key="2">
    <source>
        <dbReference type="ARBA" id="ARBA00022692"/>
    </source>
</evidence>
<sequence length="334" mass="37224">MGILALLLLILSVHLSEGHFYHSINILASSNVSNSCVNGTYWIYTYFGECVLTSLQYAAFIIGLFSILFWIFAQLPQLIQNCRTGKADVALSALFLLQWLGGDLTNLIGAFLTGQLPTQIATAIYFVIMDAILLTQYTYYFVKNKKNSSKGYRRLRPATPLYIVILCGGTFLFANNFLSINFHTPKAVNILPGRTLLSTDGYVVDTGSWEDIVGYVIGCISALLYLGSRIPQIVKNFRRKSTDGLSLPMFIMAVMGNLTYGLGILLYSVETIFLLRKLPWLVGSIGTLCFDFTIFIQFIIFGLWRKTKAKSGIEGGDKSSFLQNSGKNHYHSIQ</sequence>
<gene>
    <name evidence="8" type="ORF">LOD99_3325</name>
</gene>
<organism evidence="8 9">
    <name type="scientific">Oopsacas minuta</name>
    <dbReference type="NCBI Taxonomy" id="111878"/>
    <lineage>
        <taxon>Eukaryota</taxon>
        <taxon>Metazoa</taxon>
        <taxon>Porifera</taxon>
        <taxon>Hexactinellida</taxon>
        <taxon>Hexasterophora</taxon>
        <taxon>Lyssacinosida</taxon>
        <taxon>Leucopsacidae</taxon>
        <taxon>Oopsacas</taxon>
    </lineage>
</organism>
<dbReference type="EMBL" id="JAKMXF010000255">
    <property type="protein sequence ID" value="KAI6653822.1"/>
    <property type="molecule type" value="Genomic_DNA"/>
</dbReference>
<name>A0AAV7JY41_9METZ</name>
<keyword evidence="3 6" id="KW-1133">Transmembrane helix</keyword>
<dbReference type="SMART" id="SM00679">
    <property type="entry name" value="CTNS"/>
    <property type="match status" value="2"/>
</dbReference>
<protein>
    <submittedName>
        <fullName evidence="8">Uncharacterized protein</fullName>
    </submittedName>
</protein>
<keyword evidence="4 6" id="KW-0472">Membrane</keyword>
<dbReference type="PANTHER" id="PTHR16201:SF34">
    <property type="entry name" value="LYSOSOMAL AMINO ACID TRANSPORTER 1"/>
    <property type="match status" value="1"/>
</dbReference>
<dbReference type="FunFam" id="1.20.1280.290:FF:000012">
    <property type="entry name" value="Vacuolar membrane PQ loop repeat protein"/>
    <property type="match status" value="1"/>
</dbReference>
<evidence type="ECO:0000313" key="8">
    <source>
        <dbReference type="EMBL" id="KAI6653822.1"/>
    </source>
</evidence>
<feature type="transmembrane region" description="Helical" evidence="6">
    <location>
        <begin position="249"/>
        <end position="269"/>
    </location>
</feature>
<dbReference type="InterPro" id="IPR051415">
    <property type="entry name" value="LAAT-1"/>
</dbReference>
<dbReference type="FunFam" id="1.20.1280.290:FF:000009">
    <property type="entry name" value="PQ loop repeat family protein"/>
    <property type="match status" value="1"/>
</dbReference>
<feature type="chain" id="PRO_5043641945" evidence="7">
    <location>
        <begin position="19"/>
        <end position="334"/>
    </location>
</feature>
<evidence type="ECO:0000256" key="7">
    <source>
        <dbReference type="SAM" id="SignalP"/>
    </source>
</evidence>
<dbReference type="Pfam" id="PF04193">
    <property type="entry name" value="PQ-loop"/>
    <property type="match status" value="2"/>
</dbReference>
<feature type="transmembrane region" description="Helical" evidence="6">
    <location>
        <begin position="120"/>
        <end position="140"/>
    </location>
</feature>
<dbReference type="InterPro" id="IPR006603">
    <property type="entry name" value="PQ-loop_rpt"/>
</dbReference>
<dbReference type="Proteomes" id="UP001165289">
    <property type="component" value="Unassembled WGS sequence"/>
</dbReference>
<dbReference type="AlphaFoldDB" id="A0AAV7JY41"/>
<dbReference type="PANTHER" id="PTHR16201">
    <property type="entry name" value="SEVEN TRANSMEMBRANE PROTEIN 1-RELATED"/>
    <property type="match status" value="1"/>
</dbReference>
<comment type="caution">
    <text evidence="8">The sequence shown here is derived from an EMBL/GenBank/DDBJ whole genome shotgun (WGS) entry which is preliminary data.</text>
</comment>
<evidence type="ECO:0000256" key="3">
    <source>
        <dbReference type="ARBA" id="ARBA00022989"/>
    </source>
</evidence>
<feature type="transmembrane region" description="Helical" evidence="6">
    <location>
        <begin position="42"/>
        <end position="72"/>
    </location>
</feature>
<accession>A0AAV7JY41</accession>
<feature type="signal peptide" evidence="7">
    <location>
        <begin position="1"/>
        <end position="18"/>
    </location>
</feature>
<evidence type="ECO:0000313" key="9">
    <source>
        <dbReference type="Proteomes" id="UP001165289"/>
    </source>
</evidence>
<dbReference type="Gene3D" id="1.20.1280.290">
    <property type="match status" value="2"/>
</dbReference>
<dbReference type="GO" id="GO:0015174">
    <property type="term" value="F:basic amino acid transmembrane transporter activity"/>
    <property type="evidence" value="ECO:0007669"/>
    <property type="project" value="TreeGrafter"/>
</dbReference>